<name>A0AAW2UFB0_9LAMI</name>
<dbReference type="PANTHER" id="PTHR12802">
    <property type="entry name" value="SWI/SNF COMPLEX-RELATED"/>
    <property type="match status" value="1"/>
</dbReference>
<dbReference type="Pfam" id="PF00249">
    <property type="entry name" value="Myb_DNA-binding"/>
    <property type="match status" value="1"/>
</dbReference>
<evidence type="ECO:0000256" key="5">
    <source>
        <dbReference type="SAM" id="MobiDB-lite"/>
    </source>
</evidence>
<feature type="domain" description="SANT" evidence="7">
    <location>
        <begin position="36"/>
        <end position="87"/>
    </location>
</feature>
<keyword evidence="4" id="KW-0539">Nucleus</keyword>
<dbReference type="PROSITE" id="PS50090">
    <property type="entry name" value="MYB_LIKE"/>
    <property type="match status" value="1"/>
</dbReference>
<evidence type="ECO:0000259" key="7">
    <source>
        <dbReference type="PROSITE" id="PS51293"/>
    </source>
</evidence>
<dbReference type="PROSITE" id="PS51293">
    <property type="entry name" value="SANT"/>
    <property type="match status" value="1"/>
</dbReference>
<feature type="compositionally biased region" description="Basic and acidic residues" evidence="5">
    <location>
        <begin position="120"/>
        <end position="197"/>
    </location>
</feature>
<feature type="region of interest" description="Disordered" evidence="5">
    <location>
        <begin position="256"/>
        <end position="285"/>
    </location>
</feature>
<keyword evidence="1" id="KW-0805">Transcription regulation</keyword>
<dbReference type="InterPro" id="IPR001005">
    <property type="entry name" value="SANT/Myb"/>
</dbReference>
<evidence type="ECO:0000256" key="1">
    <source>
        <dbReference type="ARBA" id="ARBA00023015"/>
    </source>
</evidence>
<keyword evidence="3" id="KW-0804">Transcription</keyword>
<dbReference type="AlphaFoldDB" id="A0AAW2UFB0"/>
<gene>
    <name evidence="8" type="ORF">Slati_3395800</name>
</gene>
<dbReference type="InterPro" id="IPR009057">
    <property type="entry name" value="Homeodomain-like_sf"/>
</dbReference>
<comment type="caution">
    <text evidence="8">The sequence shown here is derived from an EMBL/GenBank/DDBJ whole genome shotgun (WGS) entry which is preliminary data.</text>
</comment>
<dbReference type="CDD" id="cd00167">
    <property type="entry name" value="SANT"/>
    <property type="match status" value="1"/>
</dbReference>
<keyword evidence="2" id="KW-0238">DNA-binding</keyword>
<dbReference type="GO" id="GO:0003677">
    <property type="term" value="F:DNA binding"/>
    <property type="evidence" value="ECO:0007669"/>
    <property type="project" value="UniProtKB-KW"/>
</dbReference>
<dbReference type="InterPro" id="IPR017884">
    <property type="entry name" value="SANT_dom"/>
</dbReference>
<reference evidence="8" key="1">
    <citation type="submission" date="2020-06" db="EMBL/GenBank/DDBJ databases">
        <authorList>
            <person name="Li T."/>
            <person name="Hu X."/>
            <person name="Zhang T."/>
            <person name="Song X."/>
            <person name="Zhang H."/>
            <person name="Dai N."/>
            <person name="Sheng W."/>
            <person name="Hou X."/>
            <person name="Wei L."/>
        </authorList>
    </citation>
    <scope>NUCLEOTIDE SEQUENCE</scope>
    <source>
        <strain evidence="8">KEN1</strain>
        <tissue evidence="8">Leaf</tissue>
    </source>
</reference>
<dbReference type="Gene3D" id="1.10.10.60">
    <property type="entry name" value="Homeodomain-like"/>
    <property type="match status" value="1"/>
</dbReference>
<dbReference type="EMBL" id="JACGWN010000012">
    <property type="protein sequence ID" value="KAL0415639.1"/>
    <property type="molecule type" value="Genomic_DNA"/>
</dbReference>
<reference evidence="8" key="2">
    <citation type="journal article" date="2024" name="Plant">
        <title>Genomic evolution and insights into agronomic trait innovations of Sesamum species.</title>
        <authorList>
            <person name="Miao H."/>
            <person name="Wang L."/>
            <person name="Qu L."/>
            <person name="Liu H."/>
            <person name="Sun Y."/>
            <person name="Le M."/>
            <person name="Wang Q."/>
            <person name="Wei S."/>
            <person name="Zheng Y."/>
            <person name="Lin W."/>
            <person name="Duan Y."/>
            <person name="Cao H."/>
            <person name="Xiong S."/>
            <person name="Wang X."/>
            <person name="Wei L."/>
            <person name="Li C."/>
            <person name="Ma Q."/>
            <person name="Ju M."/>
            <person name="Zhao R."/>
            <person name="Li G."/>
            <person name="Mu C."/>
            <person name="Tian Q."/>
            <person name="Mei H."/>
            <person name="Zhang T."/>
            <person name="Gao T."/>
            <person name="Zhang H."/>
        </authorList>
    </citation>
    <scope>NUCLEOTIDE SEQUENCE</scope>
    <source>
        <strain evidence="8">KEN1</strain>
    </source>
</reference>
<dbReference type="SMART" id="SM00717">
    <property type="entry name" value="SANT"/>
    <property type="match status" value="1"/>
</dbReference>
<organism evidence="8">
    <name type="scientific">Sesamum latifolium</name>
    <dbReference type="NCBI Taxonomy" id="2727402"/>
    <lineage>
        <taxon>Eukaryota</taxon>
        <taxon>Viridiplantae</taxon>
        <taxon>Streptophyta</taxon>
        <taxon>Embryophyta</taxon>
        <taxon>Tracheophyta</taxon>
        <taxon>Spermatophyta</taxon>
        <taxon>Magnoliopsida</taxon>
        <taxon>eudicotyledons</taxon>
        <taxon>Gunneridae</taxon>
        <taxon>Pentapetalae</taxon>
        <taxon>asterids</taxon>
        <taxon>lamiids</taxon>
        <taxon>Lamiales</taxon>
        <taxon>Pedaliaceae</taxon>
        <taxon>Sesamum</taxon>
    </lineage>
</organism>
<dbReference type="SUPFAM" id="SSF46689">
    <property type="entry name" value="Homeodomain-like"/>
    <property type="match status" value="1"/>
</dbReference>
<dbReference type="PANTHER" id="PTHR12802:SF140">
    <property type="entry name" value="SWI_SNF COMPLEX SUBUNIT SWI3A"/>
    <property type="match status" value="1"/>
</dbReference>
<feature type="compositionally biased region" description="Polar residues" evidence="5">
    <location>
        <begin position="110"/>
        <end position="119"/>
    </location>
</feature>
<evidence type="ECO:0000256" key="3">
    <source>
        <dbReference type="ARBA" id="ARBA00023163"/>
    </source>
</evidence>
<evidence type="ECO:0000256" key="2">
    <source>
        <dbReference type="ARBA" id="ARBA00023125"/>
    </source>
</evidence>
<feature type="region of interest" description="Disordered" evidence="5">
    <location>
        <begin position="110"/>
        <end position="216"/>
    </location>
</feature>
<evidence type="ECO:0000259" key="6">
    <source>
        <dbReference type="PROSITE" id="PS50090"/>
    </source>
</evidence>
<accession>A0AAW2UFB0</accession>
<proteinExistence type="predicted"/>
<feature type="compositionally biased region" description="Polar residues" evidence="5">
    <location>
        <begin position="267"/>
        <end position="285"/>
    </location>
</feature>
<feature type="domain" description="Myb-like" evidence="6">
    <location>
        <begin position="33"/>
        <end position="75"/>
    </location>
</feature>
<sequence length="285" mass="31703">MYQEGSFVLCEKCFKSGNYDKIKLAADDFKYKDSANQAAAWTDAETLLLLESVLKHGDDWDLVAKNVQTKSKLECISKLIELPFGDLMLGAGNRKSRYLDVIGDISNSRQAGLASNESQEPVKAEDQGPELKDKEQSRELTDTDQNPELKDKDQSPELKDKDQSPELKDKDHSPELKDEDLSPELKDEDQKNGDAKIEGPPLKRLRTGPTSDVGNSLMKQVARISTMLGPHVTASAADAAVTALCYENQCSREIFDDDDNYVDSKASPETSDQTRYSSTHFKPYS</sequence>
<evidence type="ECO:0000256" key="4">
    <source>
        <dbReference type="ARBA" id="ARBA00023242"/>
    </source>
</evidence>
<evidence type="ECO:0000313" key="8">
    <source>
        <dbReference type="EMBL" id="KAL0415639.1"/>
    </source>
</evidence>
<protein>
    <submittedName>
        <fullName evidence="8">SWI/SNF complex subunit SWI3A</fullName>
    </submittedName>
</protein>